<dbReference type="SMART" id="SM00065">
    <property type="entry name" value="GAF"/>
    <property type="match status" value="1"/>
</dbReference>
<keyword evidence="2" id="KW-0472">Membrane</keyword>
<dbReference type="EMBL" id="FUZU01000004">
    <property type="protein sequence ID" value="SKC86681.1"/>
    <property type="molecule type" value="Genomic_DNA"/>
</dbReference>
<sequence length="523" mass="60133">MKKKIEGYIRKHIIVFSIGLIATLLVINIVFMFRNKESIVKNNNIREDADAIIKDVDRLITFLNVIDLGVRAYGVTKKPEMLATTTNGIKYLWPHFESLEQRLVKEGYDVTQFKVLEKTYRDYVDFNMKMVEMADLDSSEVFKSMMMEDRGMIAWTKTHEIGGKIIEFEKAKSLAAEVSYQSAVENNLYLQFLILLIGFPTLGFIVYKMINDNRARQRLLIELEENNRKYVFNPGTDIHFNDQQELIANSIRNLQHASEFIEHIADGNYSTEWAALSEDNKAINETSLAGRLTKMRDQLRQMKREEETRLWSNEGLTKISETVRNHQNDLKVLSDEVVRFLTKYMGAQQGGLFILKSDDEQGEYLELAACHAYDRKKFLERKINIGVGLVGQTFLEGETTMLTKLPQGYTYITSGMGETTPSCVVIVPMKYNDKIEAIIEIAGLEKFEKHQVHFLEKAGEFVASALQSVRTTEKMKTLLAASQQHAEEMRATEEELRQNMEELIATQETLMRKQANAAQLHEN</sequence>
<evidence type="ECO:0000256" key="1">
    <source>
        <dbReference type="SAM" id="Coils"/>
    </source>
</evidence>
<dbReference type="AlphaFoldDB" id="A0A1T5MEL1"/>
<keyword evidence="2" id="KW-1133">Transmembrane helix</keyword>
<dbReference type="SUPFAM" id="SSF55781">
    <property type="entry name" value="GAF domain-like"/>
    <property type="match status" value="1"/>
</dbReference>
<name>A0A1T5MEL1_9BACT</name>
<feature type="domain" description="GAF" evidence="3">
    <location>
        <begin position="329"/>
        <end position="476"/>
    </location>
</feature>
<dbReference type="Proteomes" id="UP000190961">
    <property type="component" value="Unassembled WGS sequence"/>
</dbReference>
<evidence type="ECO:0000313" key="5">
    <source>
        <dbReference type="Proteomes" id="UP000190961"/>
    </source>
</evidence>
<dbReference type="Gene3D" id="3.30.450.40">
    <property type="match status" value="1"/>
</dbReference>
<gene>
    <name evidence="4" type="ORF">SAMN05660236_5219</name>
</gene>
<feature type="coiled-coil region" evidence="1">
    <location>
        <begin position="475"/>
        <end position="513"/>
    </location>
</feature>
<keyword evidence="2" id="KW-0812">Transmembrane</keyword>
<evidence type="ECO:0000256" key="2">
    <source>
        <dbReference type="SAM" id="Phobius"/>
    </source>
</evidence>
<evidence type="ECO:0000313" key="4">
    <source>
        <dbReference type="EMBL" id="SKC86681.1"/>
    </source>
</evidence>
<feature type="transmembrane region" description="Helical" evidence="2">
    <location>
        <begin position="12"/>
        <end position="33"/>
    </location>
</feature>
<dbReference type="Pfam" id="PF13185">
    <property type="entry name" value="GAF_2"/>
    <property type="match status" value="1"/>
</dbReference>
<dbReference type="InterPro" id="IPR003018">
    <property type="entry name" value="GAF"/>
</dbReference>
<dbReference type="RefSeq" id="WP_079689710.1">
    <property type="nucleotide sequence ID" value="NZ_FUZU01000004.1"/>
</dbReference>
<accession>A0A1T5MEL1</accession>
<dbReference type="STRING" id="688867.SAMN05660236_5219"/>
<reference evidence="4 5" key="1">
    <citation type="submission" date="2017-02" db="EMBL/GenBank/DDBJ databases">
        <authorList>
            <person name="Peterson S.W."/>
        </authorList>
    </citation>
    <scope>NUCLEOTIDE SEQUENCE [LARGE SCALE GENOMIC DNA]</scope>
    <source>
        <strain evidence="4 5">DSM 25262</strain>
    </source>
</reference>
<organism evidence="4 5">
    <name type="scientific">Ohtaekwangia koreensis</name>
    <dbReference type="NCBI Taxonomy" id="688867"/>
    <lineage>
        <taxon>Bacteria</taxon>
        <taxon>Pseudomonadati</taxon>
        <taxon>Bacteroidota</taxon>
        <taxon>Cytophagia</taxon>
        <taxon>Cytophagales</taxon>
        <taxon>Fulvivirgaceae</taxon>
        <taxon>Ohtaekwangia</taxon>
    </lineage>
</organism>
<proteinExistence type="predicted"/>
<keyword evidence="5" id="KW-1185">Reference proteome</keyword>
<evidence type="ECO:0000259" key="3">
    <source>
        <dbReference type="SMART" id="SM00065"/>
    </source>
</evidence>
<dbReference type="InterPro" id="IPR029016">
    <property type="entry name" value="GAF-like_dom_sf"/>
</dbReference>
<protein>
    <submittedName>
        <fullName evidence="4">GAF domain-containing protein</fullName>
    </submittedName>
</protein>
<keyword evidence="1" id="KW-0175">Coiled coil</keyword>
<dbReference type="OrthoDB" id="1109395at2"/>
<feature type="transmembrane region" description="Helical" evidence="2">
    <location>
        <begin position="188"/>
        <end position="210"/>
    </location>
</feature>